<feature type="chain" id="PRO_5041429662" evidence="2">
    <location>
        <begin position="25"/>
        <end position="655"/>
    </location>
</feature>
<evidence type="ECO:0000313" key="3">
    <source>
        <dbReference type="EMBL" id="KAK0149672.1"/>
    </source>
</evidence>
<keyword evidence="4" id="KW-1185">Reference proteome</keyword>
<evidence type="ECO:0000256" key="2">
    <source>
        <dbReference type="SAM" id="SignalP"/>
    </source>
</evidence>
<feature type="signal peptide" evidence="2">
    <location>
        <begin position="1"/>
        <end position="24"/>
    </location>
</feature>
<keyword evidence="2" id="KW-0732">Signal</keyword>
<evidence type="ECO:0000313" key="4">
    <source>
        <dbReference type="Proteomes" id="UP001174136"/>
    </source>
</evidence>
<protein>
    <submittedName>
        <fullName evidence="3">Uncharacterized protein</fullName>
    </submittedName>
</protein>
<proteinExistence type="predicted"/>
<name>A0AA47N0Z4_MERPO</name>
<dbReference type="Proteomes" id="UP001174136">
    <property type="component" value="Unassembled WGS sequence"/>
</dbReference>
<dbReference type="EMBL" id="JAOPHQ010001726">
    <property type="protein sequence ID" value="KAK0149672.1"/>
    <property type="molecule type" value="Genomic_DNA"/>
</dbReference>
<organism evidence="3 4">
    <name type="scientific">Merluccius polli</name>
    <name type="common">Benguela hake</name>
    <name type="synonym">Merluccius cadenati</name>
    <dbReference type="NCBI Taxonomy" id="89951"/>
    <lineage>
        <taxon>Eukaryota</taxon>
        <taxon>Metazoa</taxon>
        <taxon>Chordata</taxon>
        <taxon>Craniata</taxon>
        <taxon>Vertebrata</taxon>
        <taxon>Euteleostomi</taxon>
        <taxon>Actinopterygii</taxon>
        <taxon>Neopterygii</taxon>
        <taxon>Teleostei</taxon>
        <taxon>Neoteleostei</taxon>
        <taxon>Acanthomorphata</taxon>
        <taxon>Zeiogadaria</taxon>
        <taxon>Gadariae</taxon>
        <taxon>Gadiformes</taxon>
        <taxon>Gadoidei</taxon>
        <taxon>Merlucciidae</taxon>
        <taxon>Merluccius</taxon>
    </lineage>
</organism>
<reference evidence="3" key="1">
    <citation type="journal article" date="2023" name="Front. Mar. Sci.">
        <title>A new Merluccius polli reference genome to investigate the effects of global change in West African waters.</title>
        <authorList>
            <person name="Mateo J.L."/>
            <person name="Blanco-Fernandez C."/>
            <person name="Garcia-Vazquez E."/>
            <person name="Machado-Schiaffino G."/>
        </authorList>
    </citation>
    <scope>NUCLEOTIDE SEQUENCE</scope>
    <source>
        <strain evidence="3">C29</strain>
        <tissue evidence="3">Fin</tissue>
    </source>
</reference>
<dbReference type="AlphaFoldDB" id="A0AA47N0Z4"/>
<sequence>MRNVMKKMVLPMAALALLEDLANGAIRRERVFRERKDLLANDDNWLISRFSNDLVSERDYWTHINAYLKKNEVLTCMFLDCKFQTNILGSFKSHKSRKHRSFSPKDFKPGIVVSATLAEGVFEAESASNTSDDDISEDAQPGSSTGALNDLPDVIKHSLAAALLKLEHFSHVPSRAINDFLVELHHLTGCLSKSHAESVLVDIFQKHKLQVDRAVIDEILSSLCSANPLNKAIEKDGPLSSAYQRKQYYKAKFVEPLEYILDVKENKTFQYVPILESLQVLLSRKDIVDKIVSNHETQRETETRKEIVYRCYKDGLHFKENSLLSGEDLSLSITLYADDFEVCNPLGTSRKTHKLCAVYWVLSNLPRGSHSSLSSIFLAILCKTDNVKSFGYDKVLEPLIRDLRFLEDDGIFVPQLNKSLKGTVQTIAADNLGAHGIAGFVENFTGPYFCRFCTAPASDIQSHEVRSGTFSLRTKETHETHIVAVAFLELKEPVLLLEHSHFHVVSGYPPDIAHDLFEGIVPVEIAHCLTLLISKKYITLDDINSSILHFPYKWTDKTNKPHTLPQNLSSRKTIGGNAHENWNLLRLLPFLIGPKIPEHEPVWQVLLDLKQIVELVVAPVHSDESIAYLESKISDHRQRYQEAFPNKNCGPNTTT</sequence>
<comment type="caution">
    <text evidence="3">The sequence shown here is derived from an EMBL/GenBank/DDBJ whole genome shotgun (WGS) entry which is preliminary data.</text>
</comment>
<accession>A0AA47N0Z4</accession>
<gene>
    <name evidence="3" type="ORF">N1851_009594</name>
</gene>
<feature type="region of interest" description="Disordered" evidence="1">
    <location>
        <begin position="126"/>
        <end position="149"/>
    </location>
</feature>
<evidence type="ECO:0000256" key="1">
    <source>
        <dbReference type="SAM" id="MobiDB-lite"/>
    </source>
</evidence>